<feature type="region of interest" description="Disordered" evidence="8">
    <location>
        <begin position="130"/>
        <end position="163"/>
    </location>
</feature>
<reference evidence="9 10" key="1">
    <citation type="submission" date="2017-02" db="EMBL/GenBank/DDBJ databases">
        <authorList>
            <person name="Peterson S.W."/>
        </authorList>
    </citation>
    <scope>NUCLEOTIDE SEQUENCE [LARGE SCALE GENOMIC DNA]</scope>
    <source>
        <strain evidence="9 10">SRS1_H2-8</strain>
    </source>
</reference>
<dbReference type="GO" id="GO:0006310">
    <property type="term" value="P:DNA recombination"/>
    <property type="evidence" value="ECO:0007669"/>
    <property type="project" value="UniProtKB-KW"/>
</dbReference>
<keyword evidence="4" id="KW-0233">DNA recombination</keyword>
<evidence type="ECO:0000256" key="3">
    <source>
        <dbReference type="ARBA" id="ARBA00022763"/>
    </source>
</evidence>
<keyword evidence="5" id="KW-0234">DNA repair</keyword>
<evidence type="ECO:0000256" key="5">
    <source>
        <dbReference type="ARBA" id="ARBA00023204"/>
    </source>
</evidence>
<gene>
    <name evidence="9" type="ORF">SRS1_16208</name>
</gene>
<dbReference type="GO" id="GO:0006281">
    <property type="term" value="P:DNA repair"/>
    <property type="evidence" value="ECO:0007669"/>
    <property type="project" value="UniProtKB-KW"/>
</dbReference>
<dbReference type="GO" id="GO:0006260">
    <property type="term" value="P:DNA replication"/>
    <property type="evidence" value="ECO:0007669"/>
    <property type="project" value="InterPro"/>
</dbReference>
<evidence type="ECO:0000256" key="4">
    <source>
        <dbReference type="ARBA" id="ARBA00023172"/>
    </source>
</evidence>
<evidence type="ECO:0000256" key="7">
    <source>
        <dbReference type="ARBA" id="ARBA00029496"/>
    </source>
</evidence>
<comment type="similarity">
    <text evidence="2">Belongs to the SLX4 family.</text>
</comment>
<accession>A0A2N8UL78</accession>
<evidence type="ECO:0000256" key="2">
    <source>
        <dbReference type="ARBA" id="ARBA00006661"/>
    </source>
</evidence>
<keyword evidence="3" id="KW-0227">DNA damage</keyword>
<evidence type="ECO:0000256" key="8">
    <source>
        <dbReference type="SAM" id="MobiDB-lite"/>
    </source>
</evidence>
<dbReference type="GO" id="GO:0033557">
    <property type="term" value="C:Slx1-Slx4 complex"/>
    <property type="evidence" value="ECO:0007669"/>
    <property type="project" value="InterPro"/>
</dbReference>
<feature type="compositionally biased region" description="Low complexity" evidence="8">
    <location>
        <begin position="213"/>
        <end position="222"/>
    </location>
</feature>
<feature type="region of interest" description="Disordered" evidence="8">
    <location>
        <begin position="1"/>
        <end position="56"/>
    </location>
</feature>
<name>A0A2N8UL78_9BASI</name>
<keyword evidence="6" id="KW-0539">Nucleus</keyword>
<evidence type="ECO:0000256" key="6">
    <source>
        <dbReference type="ARBA" id="ARBA00023242"/>
    </source>
</evidence>
<dbReference type="Pfam" id="PF09494">
    <property type="entry name" value="Slx4"/>
    <property type="match status" value="1"/>
</dbReference>
<dbReference type="InterPro" id="IPR018574">
    <property type="entry name" value="Structure-sp_endonuc_su_Slx4"/>
</dbReference>
<feature type="region of interest" description="Disordered" evidence="8">
    <location>
        <begin position="183"/>
        <end position="230"/>
    </location>
</feature>
<evidence type="ECO:0000256" key="1">
    <source>
        <dbReference type="ARBA" id="ARBA00004123"/>
    </source>
</evidence>
<feature type="compositionally biased region" description="Low complexity" evidence="8">
    <location>
        <begin position="7"/>
        <end position="22"/>
    </location>
</feature>
<dbReference type="AlphaFoldDB" id="A0A2N8UL78"/>
<feature type="compositionally biased region" description="Low complexity" evidence="8">
    <location>
        <begin position="31"/>
        <end position="41"/>
    </location>
</feature>
<evidence type="ECO:0000313" key="10">
    <source>
        <dbReference type="Proteomes" id="UP000239563"/>
    </source>
</evidence>
<dbReference type="Proteomes" id="UP000239563">
    <property type="component" value="Chromosome XVIII"/>
</dbReference>
<proteinExistence type="inferred from homology"/>
<protein>
    <recommendedName>
        <fullName evidence="7">Structure-specific endonuclease subunit SLX4</fullName>
    </recommendedName>
</protein>
<organism evidence="9 10">
    <name type="scientific">Sporisorium reilianum f. sp. reilianum</name>
    <dbReference type="NCBI Taxonomy" id="72559"/>
    <lineage>
        <taxon>Eukaryota</taxon>
        <taxon>Fungi</taxon>
        <taxon>Dikarya</taxon>
        <taxon>Basidiomycota</taxon>
        <taxon>Ustilaginomycotina</taxon>
        <taxon>Ustilaginomycetes</taxon>
        <taxon>Ustilaginales</taxon>
        <taxon>Ustilaginaceae</taxon>
        <taxon>Sporisorium</taxon>
    </lineage>
</organism>
<feature type="compositionally biased region" description="Low complexity" evidence="8">
    <location>
        <begin position="152"/>
        <end position="163"/>
    </location>
</feature>
<evidence type="ECO:0000313" key="9">
    <source>
        <dbReference type="EMBL" id="SJX65581.1"/>
    </source>
</evidence>
<dbReference type="EMBL" id="LT795071">
    <property type="protein sequence ID" value="SJX65581.1"/>
    <property type="molecule type" value="Genomic_DNA"/>
</dbReference>
<sequence length="309" mass="33448">MSRRSSRLSASQPSSPPSSTISTPKALSTNAAARPSSSSARVNTNDKDEAGSIPYFEEWPTEALQAEVKRYGFKVSRKRTTLIDQLKAVYEALRRSKAVFEVPVEQHEATITTAPAAVKRAKRKLVLPASTPGSDVAVGKGKGKGRQSDPFVVDGDSTDSDSVVLASNADAGDYTAQLEREALSATSGSNFDSDIPLSTTPSPLKPRPRSRSRSSSLDIPLSHLPPDPEAVEPTAALAETLISAIRTDPAVWARILRYEPISFDEFVSIATANGLDMDSGKRKEELRGWLDRQCLCFYVNDLTGPRSRR</sequence>
<comment type="subcellular location">
    <subcellularLocation>
        <location evidence="1">Nucleus</location>
    </subcellularLocation>
</comment>